<evidence type="ECO:0000256" key="5">
    <source>
        <dbReference type="ARBA" id="ARBA00023136"/>
    </source>
</evidence>
<evidence type="ECO:0000256" key="1">
    <source>
        <dbReference type="ARBA" id="ARBA00004141"/>
    </source>
</evidence>
<comment type="subcellular location">
    <subcellularLocation>
        <location evidence="1">Membrane</location>
        <topology evidence="1">Multi-pass membrane protein</topology>
    </subcellularLocation>
</comment>
<keyword evidence="13" id="KW-1185">Reference proteome</keyword>
<feature type="domain" description="G-protein coupled receptors family 1 profile" evidence="11">
    <location>
        <begin position="54"/>
        <end position="315"/>
    </location>
</feature>
<dbReference type="InterPro" id="IPR000826">
    <property type="entry name" value="Formyl_rcpt-rel"/>
</dbReference>
<dbReference type="Proteomes" id="UP000265000">
    <property type="component" value="Unplaced"/>
</dbReference>
<dbReference type="PROSITE" id="PS00237">
    <property type="entry name" value="G_PROTEIN_RECEP_F1_1"/>
    <property type="match status" value="1"/>
</dbReference>
<dbReference type="PANTHER" id="PTHR24225:SF52">
    <property type="entry name" value="C3A ANAPHYLATOXIN CHEMOTACTIC RECEPTOR-LIKE"/>
    <property type="match status" value="1"/>
</dbReference>
<evidence type="ECO:0000259" key="11">
    <source>
        <dbReference type="PROSITE" id="PS50262"/>
    </source>
</evidence>
<evidence type="ECO:0000256" key="9">
    <source>
        <dbReference type="RuleBase" id="RU000688"/>
    </source>
</evidence>
<keyword evidence="7 9" id="KW-0807">Transducer</keyword>
<evidence type="ECO:0000256" key="6">
    <source>
        <dbReference type="ARBA" id="ARBA00023170"/>
    </source>
</evidence>
<evidence type="ECO:0000256" key="10">
    <source>
        <dbReference type="SAM" id="Phobius"/>
    </source>
</evidence>
<protein>
    <submittedName>
        <fullName evidence="12">C5a anaphylatoxin chemotactic receptor 1</fullName>
    </submittedName>
</protein>
<evidence type="ECO:0000256" key="8">
    <source>
        <dbReference type="ARBA" id="ARBA00025736"/>
    </source>
</evidence>
<dbReference type="Pfam" id="PF00001">
    <property type="entry name" value="7tm_1"/>
    <property type="match status" value="1"/>
</dbReference>
<reference evidence="12" key="2">
    <citation type="submission" date="2025-09" db="UniProtKB">
        <authorList>
            <consortium name="Ensembl"/>
        </authorList>
    </citation>
    <scope>IDENTIFICATION</scope>
</reference>
<proteinExistence type="inferred from homology"/>
<feature type="transmembrane region" description="Helical" evidence="10">
    <location>
        <begin position="85"/>
        <end position="105"/>
    </location>
</feature>
<dbReference type="GO" id="GO:0005886">
    <property type="term" value="C:plasma membrane"/>
    <property type="evidence" value="ECO:0007669"/>
    <property type="project" value="TreeGrafter"/>
</dbReference>
<comment type="similarity">
    <text evidence="8">Belongs to the chemokine-like receptor (CMKLR) family.</text>
</comment>
<dbReference type="GO" id="GO:0007200">
    <property type="term" value="P:phospholipase C-activating G protein-coupled receptor signaling pathway"/>
    <property type="evidence" value="ECO:0007669"/>
    <property type="project" value="TreeGrafter"/>
</dbReference>
<keyword evidence="4 9" id="KW-0297">G-protein coupled receptor</keyword>
<evidence type="ECO:0000313" key="12">
    <source>
        <dbReference type="Ensembl" id="ENSFHEP00000013827.1"/>
    </source>
</evidence>
<keyword evidence="6 9" id="KW-0675">Receptor</keyword>
<keyword evidence="5 10" id="KW-0472">Membrane</keyword>
<dbReference type="Gene3D" id="1.20.1070.10">
    <property type="entry name" value="Rhodopsin 7-helix transmembrane proteins"/>
    <property type="match status" value="1"/>
</dbReference>
<dbReference type="AlphaFoldDB" id="A0A3Q2PML5"/>
<keyword evidence="2 9" id="KW-0812">Transmembrane</keyword>
<evidence type="ECO:0000256" key="3">
    <source>
        <dbReference type="ARBA" id="ARBA00022989"/>
    </source>
</evidence>
<feature type="transmembrane region" description="Helical" evidence="10">
    <location>
        <begin position="125"/>
        <end position="146"/>
    </location>
</feature>
<dbReference type="GO" id="GO:0004878">
    <property type="term" value="F:complement component C5a receptor activity"/>
    <property type="evidence" value="ECO:0007669"/>
    <property type="project" value="TreeGrafter"/>
</dbReference>
<dbReference type="PANTHER" id="PTHR24225">
    <property type="entry name" value="CHEMOTACTIC RECEPTOR"/>
    <property type="match status" value="1"/>
</dbReference>
<sequence length="356" mass="39792">MENITLLIKIVNIGSMADSNATQAACDYSWLQNEASKAIQITITLLIFVVGISLNGLVVWVLGLRGRRNLVRRGSTEETRAANSFRVYVLHLALADLILLLRTPLMIGYLINNYSWPFGKAVCHLIIFLRCLGLYMSAFLVCAVALERCLCLLRPVWARLKRPAWAVPLVCGVLWLMALVLSVPYIYFAELQTINGTKQCMEGGRSNLGLTLTDTIAGFILPLMVFLGSNAAVLLTINKALPSTPSGTTPSMARKMSRMYHVLFSTMLLFLTCWVPYFVCRFLVTVTHSICSARQCTYISLYLVYIKCVLNPVMYVFAARGLGRAIKASLISTIDRLFNDESYESIRRKSLKNSQM</sequence>
<dbReference type="FunFam" id="1.20.1070.10:FF:000402">
    <property type="entry name" value="Uncharacterized protein"/>
    <property type="match status" value="1"/>
</dbReference>
<name>A0A3Q2PML5_FUNHE</name>
<dbReference type="GO" id="GO:0004930">
    <property type="term" value="F:G protein-coupled receptor activity"/>
    <property type="evidence" value="ECO:0007669"/>
    <property type="project" value="UniProtKB-KW"/>
</dbReference>
<evidence type="ECO:0000256" key="2">
    <source>
        <dbReference type="ARBA" id="ARBA00022692"/>
    </source>
</evidence>
<evidence type="ECO:0000256" key="7">
    <source>
        <dbReference type="ARBA" id="ARBA00023224"/>
    </source>
</evidence>
<feature type="transmembrane region" description="Helical" evidence="10">
    <location>
        <begin position="259"/>
        <end position="279"/>
    </location>
</feature>
<feature type="transmembrane region" description="Helical" evidence="10">
    <location>
        <begin position="166"/>
        <end position="188"/>
    </location>
</feature>
<accession>A0A3Q2PML5</accession>
<dbReference type="SUPFAM" id="SSF81321">
    <property type="entry name" value="Family A G protein-coupled receptor-like"/>
    <property type="match status" value="1"/>
</dbReference>
<dbReference type="PRINTS" id="PR00237">
    <property type="entry name" value="GPCRRHODOPSN"/>
</dbReference>
<dbReference type="InterPro" id="IPR017452">
    <property type="entry name" value="GPCR_Rhodpsn_7TM"/>
</dbReference>
<feature type="transmembrane region" description="Helical" evidence="10">
    <location>
        <begin position="299"/>
        <end position="318"/>
    </location>
</feature>
<dbReference type="InterPro" id="IPR000276">
    <property type="entry name" value="GPCR_Rhodpsn"/>
</dbReference>
<feature type="transmembrane region" description="Helical" evidence="10">
    <location>
        <begin position="216"/>
        <end position="238"/>
    </location>
</feature>
<comment type="similarity">
    <text evidence="9">Belongs to the G-protein coupled receptor 1 family.</text>
</comment>
<feature type="transmembrane region" description="Helical" evidence="10">
    <location>
        <begin position="38"/>
        <end position="64"/>
    </location>
</feature>
<dbReference type="PROSITE" id="PS50262">
    <property type="entry name" value="G_PROTEIN_RECEP_F1_2"/>
    <property type="match status" value="1"/>
</dbReference>
<reference evidence="12" key="1">
    <citation type="submission" date="2025-08" db="UniProtKB">
        <authorList>
            <consortium name="Ensembl"/>
        </authorList>
    </citation>
    <scope>IDENTIFICATION</scope>
</reference>
<keyword evidence="3 10" id="KW-1133">Transmembrane helix</keyword>
<dbReference type="GO" id="GO:0006954">
    <property type="term" value="P:inflammatory response"/>
    <property type="evidence" value="ECO:0007669"/>
    <property type="project" value="TreeGrafter"/>
</dbReference>
<evidence type="ECO:0000313" key="13">
    <source>
        <dbReference type="Proteomes" id="UP000265000"/>
    </source>
</evidence>
<evidence type="ECO:0000256" key="4">
    <source>
        <dbReference type="ARBA" id="ARBA00023040"/>
    </source>
</evidence>
<organism evidence="12 13">
    <name type="scientific">Fundulus heteroclitus</name>
    <name type="common">Killifish</name>
    <name type="synonym">Mummichog</name>
    <dbReference type="NCBI Taxonomy" id="8078"/>
    <lineage>
        <taxon>Eukaryota</taxon>
        <taxon>Metazoa</taxon>
        <taxon>Chordata</taxon>
        <taxon>Craniata</taxon>
        <taxon>Vertebrata</taxon>
        <taxon>Euteleostomi</taxon>
        <taxon>Actinopterygii</taxon>
        <taxon>Neopterygii</taxon>
        <taxon>Teleostei</taxon>
        <taxon>Neoteleostei</taxon>
        <taxon>Acanthomorphata</taxon>
        <taxon>Ovalentaria</taxon>
        <taxon>Atherinomorphae</taxon>
        <taxon>Cyprinodontiformes</taxon>
        <taxon>Fundulidae</taxon>
        <taxon>Fundulus</taxon>
    </lineage>
</organism>
<dbReference type="GeneTree" id="ENSGT01140000282544"/>
<dbReference type="Ensembl" id="ENSFHET00000021471.1">
    <property type="protein sequence ID" value="ENSFHEP00000013827.1"/>
    <property type="gene ID" value="ENSFHEG00000015340.1"/>
</dbReference>
<dbReference type="GO" id="GO:0007204">
    <property type="term" value="P:positive regulation of cytosolic calcium ion concentration"/>
    <property type="evidence" value="ECO:0007669"/>
    <property type="project" value="TreeGrafter"/>
</dbReference>